<dbReference type="Proteomes" id="UP000256769">
    <property type="component" value="Unassembled WGS sequence"/>
</dbReference>
<keyword evidence="4" id="KW-0238">DNA-binding</keyword>
<dbReference type="EMBL" id="QNUE01000007">
    <property type="protein sequence ID" value="REC66744.1"/>
    <property type="molecule type" value="Genomic_DNA"/>
</dbReference>
<dbReference type="GO" id="GO:0003677">
    <property type="term" value="F:DNA binding"/>
    <property type="evidence" value="ECO:0007669"/>
    <property type="project" value="UniProtKB-KW"/>
</dbReference>
<dbReference type="PROSITE" id="PS50995">
    <property type="entry name" value="HTH_MARR_2"/>
    <property type="match status" value="1"/>
</dbReference>
<evidence type="ECO:0000256" key="1">
    <source>
        <dbReference type="ARBA" id="ARBA00004496"/>
    </source>
</evidence>
<dbReference type="SUPFAM" id="SSF46785">
    <property type="entry name" value="Winged helix' DNA-binding domain"/>
    <property type="match status" value="1"/>
</dbReference>
<dbReference type="InterPro" id="IPR000835">
    <property type="entry name" value="HTH_MarR-typ"/>
</dbReference>
<dbReference type="PRINTS" id="PR00598">
    <property type="entry name" value="HTHMARR"/>
</dbReference>
<keyword evidence="8" id="KW-1185">Reference proteome</keyword>
<evidence type="ECO:0000256" key="4">
    <source>
        <dbReference type="ARBA" id="ARBA00023125"/>
    </source>
</evidence>
<reference evidence="7 8" key="1">
    <citation type="journal article" date="2007" name="Int. J. Syst. Evol. Microbiol.">
        <title>Chryseobacterium flavum sp. nov., isolated from polluted soil.</title>
        <authorList>
            <person name="Zhou Y."/>
            <person name="Dong J."/>
            <person name="Wang X."/>
            <person name="Huang X."/>
            <person name="Zhang K.Y."/>
            <person name="Zhang Y.Q."/>
            <person name="Guo Y.F."/>
            <person name="Lai R."/>
            <person name="Li W.J."/>
        </authorList>
    </citation>
    <scope>NUCLEOTIDE SEQUENCE [LARGE SCALE GENOMIC DNA]</scope>
    <source>
        <strain evidence="7 8">KCTC 12877</strain>
    </source>
</reference>
<comment type="caution">
    <text evidence="7">The sequence shown here is derived from an EMBL/GenBank/DDBJ whole genome shotgun (WGS) entry which is preliminary data.</text>
</comment>
<keyword evidence="3" id="KW-0805">Transcription regulation</keyword>
<comment type="subcellular location">
    <subcellularLocation>
        <location evidence="1">Cytoplasm</location>
    </subcellularLocation>
</comment>
<evidence type="ECO:0000256" key="2">
    <source>
        <dbReference type="ARBA" id="ARBA00022490"/>
    </source>
</evidence>
<gene>
    <name evidence="7" type="ORF">DRF59_10520</name>
</gene>
<protein>
    <submittedName>
        <fullName evidence="7">MarR family transcriptional regulator</fullName>
    </submittedName>
</protein>
<accession>A0A3D9CM03</accession>
<dbReference type="InterPro" id="IPR055166">
    <property type="entry name" value="Transc_reg_Sar_Rot_HTH"/>
</dbReference>
<evidence type="ECO:0000256" key="5">
    <source>
        <dbReference type="ARBA" id="ARBA00023163"/>
    </source>
</evidence>
<evidence type="ECO:0000313" key="7">
    <source>
        <dbReference type="EMBL" id="REC66744.1"/>
    </source>
</evidence>
<feature type="domain" description="HTH marR-type" evidence="6">
    <location>
        <begin position="1"/>
        <end position="134"/>
    </location>
</feature>
<dbReference type="PANTHER" id="PTHR33164:SF5">
    <property type="entry name" value="ORGANIC HYDROPEROXIDE RESISTANCE TRANSCRIPTIONAL REGULATOR"/>
    <property type="match status" value="1"/>
</dbReference>
<dbReference type="GO" id="GO:0005737">
    <property type="term" value="C:cytoplasm"/>
    <property type="evidence" value="ECO:0007669"/>
    <property type="project" value="UniProtKB-SubCell"/>
</dbReference>
<dbReference type="PANTHER" id="PTHR33164">
    <property type="entry name" value="TRANSCRIPTIONAL REGULATOR, MARR FAMILY"/>
    <property type="match status" value="1"/>
</dbReference>
<dbReference type="GO" id="GO:0003700">
    <property type="term" value="F:DNA-binding transcription factor activity"/>
    <property type="evidence" value="ECO:0007669"/>
    <property type="project" value="InterPro"/>
</dbReference>
<dbReference type="InterPro" id="IPR036388">
    <property type="entry name" value="WH-like_DNA-bd_sf"/>
</dbReference>
<dbReference type="OrthoDB" id="9806864at2"/>
<dbReference type="InterPro" id="IPR039422">
    <property type="entry name" value="MarR/SlyA-like"/>
</dbReference>
<dbReference type="SMART" id="SM00347">
    <property type="entry name" value="HTH_MARR"/>
    <property type="match status" value="1"/>
</dbReference>
<dbReference type="RefSeq" id="WP_115959452.1">
    <property type="nucleotide sequence ID" value="NZ_CBCRVL010000009.1"/>
</dbReference>
<evidence type="ECO:0000256" key="3">
    <source>
        <dbReference type="ARBA" id="ARBA00023015"/>
    </source>
</evidence>
<sequence>MNLSEHICFKTYAVSRYITGLYKPHLDKISLTYPQYLVMVVLWEYGGMSIGRIGEYLHLDNGTLTPLLKRMEKNGLLIRTRSSEDERVVIVTLTENGTKLKDKAKHIPNAVQKCMDLDNETKTLLMIPLNKILTGSNFRI</sequence>
<keyword evidence="2" id="KW-0963">Cytoplasm</keyword>
<dbReference type="InterPro" id="IPR036390">
    <property type="entry name" value="WH_DNA-bd_sf"/>
</dbReference>
<dbReference type="Gene3D" id="1.10.10.10">
    <property type="entry name" value="Winged helix-like DNA-binding domain superfamily/Winged helix DNA-binding domain"/>
    <property type="match status" value="1"/>
</dbReference>
<name>A0A3D9CM03_9FLAO</name>
<dbReference type="Pfam" id="PF22381">
    <property type="entry name" value="Staph_reg_Sar_Rot"/>
    <property type="match status" value="1"/>
</dbReference>
<proteinExistence type="predicted"/>
<evidence type="ECO:0000313" key="8">
    <source>
        <dbReference type="Proteomes" id="UP000256769"/>
    </source>
</evidence>
<keyword evidence="5" id="KW-0804">Transcription</keyword>
<organism evidence="7 8">
    <name type="scientific">Chryseobacterium flavum</name>
    <dbReference type="NCBI Taxonomy" id="415851"/>
    <lineage>
        <taxon>Bacteria</taxon>
        <taxon>Pseudomonadati</taxon>
        <taxon>Bacteroidota</taxon>
        <taxon>Flavobacteriia</taxon>
        <taxon>Flavobacteriales</taxon>
        <taxon>Weeksellaceae</taxon>
        <taxon>Chryseobacterium group</taxon>
        <taxon>Chryseobacterium</taxon>
    </lineage>
</organism>
<dbReference type="AlphaFoldDB" id="A0A3D9CM03"/>
<dbReference type="GO" id="GO:0006950">
    <property type="term" value="P:response to stress"/>
    <property type="evidence" value="ECO:0007669"/>
    <property type="project" value="TreeGrafter"/>
</dbReference>
<evidence type="ECO:0000259" key="6">
    <source>
        <dbReference type="PROSITE" id="PS50995"/>
    </source>
</evidence>